<protein>
    <submittedName>
        <fullName evidence="3">Midasin</fullName>
    </submittedName>
</protein>
<name>A0A095A4F0_SCHHA</name>
<dbReference type="InterPro" id="IPR036465">
    <property type="entry name" value="vWFA_dom_sf"/>
</dbReference>
<dbReference type="GO" id="GO:0005524">
    <property type="term" value="F:ATP binding"/>
    <property type="evidence" value="ECO:0007669"/>
    <property type="project" value="UniProtKB-KW"/>
</dbReference>
<gene>
    <name evidence="3" type="ORF">MS3_10839</name>
</gene>
<accession>A0A095A4F0</accession>
<proteinExistence type="predicted"/>
<keyword evidence="1" id="KW-0547">Nucleotide-binding</keyword>
<dbReference type="AlphaFoldDB" id="A0A095A4F0"/>
<evidence type="ECO:0000256" key="1">
    <source>
        <dbReference type="ARBA" id="ARBA00022741"/>
    </source>
</evidence>
<dbReference type="GO" id="GO:0030687">
    <property type="term" value="C:preribosome, large subunit precursor"/>
    <property type="evidence" value="ECO:0007669"/>
    <property type="project" value="TreeGrafter"/>
</dbReference>
<sequence length="190" mass="20958">MSENLCKQMTFESLTTVITALNLLEVGRIGVCSFGESVRVLHDLKDPWVTDAGPRVLSQFTFGQPKTSLVQHIPCVVYFGESVRVLHDLKDPWVTDAGPRVLSQFTFGQPKTSLVQLLQCTTHLMNSTGYMNSTSNNAIPSQLLLILSDGVFSEDPQSPSLQAAVRLARDSHIFPVCLILDDVRKKVSVL</sequence>
<dbReference type="SUPFAM" id="SSF53300">
    <property type="entry name" value="vWA-like"/>
    <property type="match status" value="1"/>
</dbReference>
<keyword evidence="2" id="KW-0067">ATP-binding</keyword>
<organism evidence="3">
    <name type="scientific">Schistosoma haematobium</name>
    <name type="common">Blood fluke</name>
    <dbReference type="NCBI Taxonomy" id="6185"/>
    <lineage>
        <taxon>Eukaryota</taxon>
        <taxon>Metazoa</taxon>
        <taxon>Spiralia</taxon>
        <taxon>Lophotrochozoa</taxon>
        <taxon>Platyhelminthes</taxon>
        <taxon>Trematoda</taxon>
        <taxon>Digenea</taxon>
        <taxon>Strigeidida</taxon>
        <taxon>Schistosomatoidea</taxon>
        <taxon>Schistosomatidae</taxon>
        <taxon>Schistosoma</taxon>
    </lineage>
</organism>
<dbReference type="GO" id="GO:0000055">
    <property type="term" value="P:ribosomal large subunit export from nucleus"/>
    <property type="evidence" value="ECO:0007669"/>
    <property type="project" value="TreeGrafter"/>
</dbReference>
<dbReference type="PANTHER" id="PTHR48103">
    <property type="entry name" value="MIDASIN-RELATED"/>
    <property type="match status" value="1"/>
</dbReference>
<evidence type="ECO:0000313" key="3">
    <source>
        <dbReference type="EMBL" id="KGB42210.1"/>
    </source>
</evidence>
<dbReference type="PANTHER" id="PTHR48103:SF2">
    <property type="entry name" value="MIDASIN"/>
    <property type="match status" value="1"/>
</dbReference>
<dbReference type="GO" id="GO:0005634">
    <property type="term" value="C:nucleus"/>
    <property type="evidence" value="ECO:0007669"/>
    <property type="project" value="TreeGrafter"/>
</dbReference>
<evidence type="ECO:0000256" key="2">
    <source>
        <dbReference type="ARBA" id="ARBA00022840"/>
    </source>
</evidence>
<dbReference type="STRING" id="6185.A0A095A4F0"/>
<dbReference type="GO" id="GO:0000027">
    <property type="term" value="P:ribosomal large subunit assembly"/>
    <property type="evidence" value="ECO:0007669"/>
    <property type="project" value="TreeGrafter"/>
</dbReference>
<reference evidence="3" key="1">
    <citation type="journal article" date="2012" name="Nat. Genet.">
        <title>Whole-genome sequence of Schistosoma haematobium.</title>
        <authorList>
            <person name="Young N.D."/>
            <person name="Jex A.R."/>
            <person name="Li B."/>
            <person name="Liu S."/>
            <person name="Yang L."/>
            <person name="Xiong Z."/>
            <person name="Li Y."/>
            <person name="Cantacessi C."/>
            <person name="Hall R.S."/>
            <person name="Xu X."/>
            <person name="Chen F."/>
            <person name="Wu X."/>
            <person name="Zerlotini A."/>
            <person name="Oliveira G."/>
            <person name="Hofmann A."/>
            <person name="Zhang G."/>
            <person name="Fang X."/>
            <person name="Kang Y."/>
            <person name="Campbell B.E."/>
            <person name="Loukas A."/>
            <person name="Ranganathan S."/>
            <person name="Rollinson D."/>
            <person name="Rinaldi G."/>
            <person name="Brindley P.J."/>
            <person name="Yang H."/>
            <person name="Wang J."/>
            <person name="Wang J."/>
            <person name="Gasser R.B."/>
        </authorList>
    </citation>
    <scope>NUCLEOTIDE SEQUENCE [LARGE SCALE GENOMIC DNA]</scope>
</reference>
<dbReference type="EMBL" id="KL252598">
    <property type="protein sequence ID" value="KGB42210.1"/>
    <property type="molecule type" value="Genomic_DNA"/>
</dbReference>